<feature type="binding site" evidence="7">
    <location>
        <position position="700"/>
    </location>
    <ligand>
        <name>Mg(2+)</name>
        <dbReference type="ChEBI" id="CHEBI:18420"/>
    </ligand>
</feature>
<dbReference type="GO" id="GO:0031683">
    <property type="term" value="F:G-protein beta/gamma-subunit complex binding"/>
    <property type="evidence" value="ECO:0007669"/>
    <property type="project" value="InterPro"/>
</dbReference>
<evidence type="ECO:0000313" key="9">
    <source>
        <dbReference type="EMBL" id="KAF7368120.1"/>
    </source>
</evidence>
<feature type="domain" description="Protein kinase" evidence="8">
    <location>
        <begin position="250"/>
        <end position="523"/>
    </location>
</feature>
<evidence type="ECO:0000256" key="2">
    <source>
        <dbReference type="ARBA" id="ARBA00022723"/>
    </source>
</evidence>
<dbReference type="SUPFAM" id="SSF56112">
    <property type="entry name" value="Protein kinase-like (PK-like)"/>
    <property type="match status" value="1"/>
</dbReference>
<evidence type="ECO:0000256" key="6">
    <source>
        <dbReference type="PIRSR" id="PIRSR601019-1"/>
    </source>
</evidence>
<dbReference type="Gene3D" id="1.10.400.10">
    <property type="entry name" value="GI Alpha 1, domain 2-like"/>
    <property type="match status" value="1"/>
</dbReference>
<dbReference type="Pfam" id="PF00503">
    <property type="entry name" value="G-alpha"/>
    <property type="match status" value="1"/>
</dbReference>
<keyword evidence="9" id="KW-0418">Kinase</keyword>
<dbReference type="PROSITE" id="PS50011">
    <property type="entry name" value="PROTEIN_KINASE_DOM"/>
    <property type="match status" value="1"/>
</dbReference>
<dbReference type="AlphaFoldDB" id="A0A8H6Z2I0"/>
<dbReference type="PANTHER" id="PTHR10218">
    <property type="entry name" value="GTP-BINDING PROTEIN ALPHA SUBUNIT"/>
    <property type="match status" value="1"/>
</dbReference>
<protein>
    <submittedName>
        <fullName evidence="9">Kinase-like protein</fullName>
    </submittedName>
</protein>
<comment type="caution">
    <text evidence="9">The sequence shown here is derived from an EMBL/GenBank/DDBJ whole genome shotgun (WGS) entry which is preliminary data.</text>
</comment>
<dbReference type="InterPro" id="IPR001019">
    <property type="entry name" value="Gprotein_alpha_su"/>
</dbReference>
<dbReference type="GO" id="GO:0004672">
    <property type="term" value="F:protein kinase activity"/>
    <property type="evidence" value="ECO:0007669"/>
    <property type="project" value="InterPro"/>
</dbReference>
<organism evidence="9 10">
    <name type="scientific">Mycena sanguinolenta</name>
    <dbReference type="NCBI Taxonomy" id="230812"/>
    <lineage>
        <taxon>Eukaryota</taxon>
        <taxon>Fungi</taxon>
        <taxon>Dikarya</taxon>
        <taxon>Basidiomycota</taxon>
        <taxon>Agaricomycotina</taxon>
        <taxon>Agaricomycetes</taxon>
        <taxon>Agaricomycetidae</taxon>
        <taxon>Agaricales</taxon>
        <taxon>Marasmiineae</taxon>
        <taxon>Mycenaceae</taxon>
        <taxon>Mycena</taxon>
    </lineage>
</organism>
<dbReference type="Proteomes" id="UP000623467">
    <property type="component" value="Unassembled WGS sequence"/>
</dbReference>
<dbReference type="SMART" id="SM00220">
    <property type="entry name" value="S_TKc"/>
    <property type="match status" value="1"/>
</dbReference>
<reference evidence="9" key="1">
    <citation type="submission" date="2020-05" db="EMBL/GenBank/DDBJ databases">
        <title>Mycena genomes resolve the evolution of fungal bioluminescence.</title>
        <authorList>
            <person name="Tsai I.J."/>
        </authorList>
    </citation>
    <scope>NUCLEOTIDE SEQUENCE</scope>
    <source>
        <strain evidence="9">160909Yilan</strain>
    </source>
</reference>
<keyword evidence="3 6" id="KW-0547">Nucleotide-binding</keyword>
<keyword evidence="2 7" id="KW-0479">Metal-binding</keyword>
<evidence type="ECO:0000256" key="3">
    <source>
        <dbReference type="ARBA" id="ARBA00022741"/>
    </source>
</evidence>
<dbReference type="Gene3D" id="3.40.50.300">
    <property type="entry name" value="P-loop containing nucleotide triphosphate hydrolases"/>
    <property type="match status" value="1"/>
</dbReference>
<dbReference type="InterPro" id="IPR027417">
    <property type="entry name" value="P-loop_NTPase"/>
</dbReference>
<dbReference type="PANTHER" id="PTHR10218:SF302">
    <property type="entry name" value="GUANINE NUCLEOTIDE-BINDING PROTEIN ALPHA-5 SUBUNIT"/>
    <property type="match status" value="1"/>
</dbReference>
<dbReference type="OrthoDB" id="3248549at2759"/>
<evidence type="ECO:0000259" key="8">
    <source>
        <dbReference type="PROSITE" id="PS50011"/>
    </source>
</evidence>
<dbReference type="PROSITE" id="PS00108">
    <property type="entry name" value="PROTEIN_KINASE_ST"/>
    <property type="match status" value="1"/>
</dbReference>
<feature type="binding site" evidence="6">
    <location>
        <begin position="694"/>
        <end position="700"/>
    </location>
    <ligand>
        <name>GTP</name>
        <dbReference type="ChEBI" id="CHEBI:37565"/>
    </ligand>
</feature>
<dbReference type="GO" id="GO:0003924">
    <property type="term" value="F:GTPase activity"/>
    <property type="evidence" value="ECO:0007669"/>
    <property type="project" value="InterPro"/>
</dbReference>
<feature type="binding site" evidence="6">
    <location>
        <begin position="791"/>
        <end position="794"/>
    </location>
    <ligand>
        <name>GTP</name>
        <dbReference type="ChEBI" id="CHEBI:37565"/>
    </ligand>
</feature>
<feature type="binding site" evidence="6">
    <location>
        <begin position="669"/>
        <end position="670"/>
    </location>
    <ligand>
        <name>GTP</name>
        <dbReference type="ChEBI" id="CHEBI:37565"/>
    </ligand>
</feature>
<keyword evidence="5" id="KW-0807">Transducer</keyword>
<feature type="binding site" evidence="6">
    <location>
        <position position="857"/>
    </location>
    <ligand>
        <name>GTP</name>
        <dbReference type="ChEBI" id="CHEBI:37565"/>
    </ligand>
</feature>
<dbReference type="Pfam" id="PF07714">
    <property type="entry name" value="PK_Tyr_Ser-Thr"/>
    <property type="match status" value="1"/>
</dbReference>
<dbReference type="SUPFAM" id="SSF52540">
    <property type="entry name" value="P-loop containing nucleoside triphosphate hydrolases"/>
    <property type="match status" value="1"/>
</dbReference>
<keyword evidence="4 6" id="KW-0342">GTP-binding</keyword>
<dbReference type="Gene3D" id="1.10.510.10">
    <property type="entry name" value="Transferase(Phosphotransferase) domain 1"/>
    <property type="match status" value="1"/>
</dbReference>
<evidence type="ECO:0000256" key="5">
    <source>
        <dbReference type="ARBA" id="ARBA00023224"/>
    </source>
</evidence>
<dbReference type="SMART" id="SM00275">
    <property type="entry name" value="G_alpha"/>
    <property type="match status" value="1"/>
</dbReference>
<evidence type="ECO:0000256" key="1">
    <source>
        <dbReference type="ARBA" id="ARBA00008171"/>
    </source>
</evidence>
<dbReference type="InterPro" id="IPR011009">
    <property type="entry name" value="Kinase-like_dom_sf"/>
</dbReference>
<dbReference type="EMBL" id="JACAZH010000005">
    <property type="protein sequence ID" value="KAF7368120.1"/>
    <property type="molecule type" value="Genomic_DNA"/>
</dbReference>
<keyword evidence="7" id="KW-0460">Magnesium</keyword>
<keyword evidence="10" id="KW-1185">Reference proteome</keyword>
<proteinExistence type="inferred from homology"/>
<feature type="binding site" evidence="7">
    <location>
        <position position="574"/>
    </location>
    <ligand>
        <name>Mg(2+)</name>
        <dbReference type="ChEBI" id="CHEBI:18420"/>
    </ligand>
</feature>
<accession>A0A8H6Z2I0</accession>
<sequence>MAQNLDAARTNCPIFKDIIPRIHARAAIAGQTTRLLLDLRVRLEVIQKLDEFLNDIPGINTEVARLPLMRLKEALVELDAGGAGNRNQVQWLSDDWALHTPHVHIVQDLAELSVNFGHVFRRMASVLKTFLPSNNIKIHTFYNDQDDSIISLIIETRKGGVSWPISPAAKNEKYSRMHLKDVASCSDTMWEMVVEETSSDWRSALAEMLHIQACRIDIGLDDRRLCKTRLRSLVRTYGVLPFSFHVSGLEIPHRPVSSGGFSDIYKGNFNKEAVCIKVLRIFTVELQLNKIYKELAREVLIWKELSHPNVLPLLGIDLTIRKPSCCLVSPWMKNGNVMAFLERYPDFNKLSLVRDIVNGLEYMHDLDPPVVHGDIKGANILINDGGQACLADFGLALAMESQALSTSSAGSTRGNLRWLAPEILDSSRKAECLASPTKRDIYAFGCTILEVQIYTGGPPFPNLQDIEVIHHVVTKREHPEIPSNAVAELKDLHPLLKRCWINNPRRRPNTTEISNILRLEPLEWKKAVDGLTSSFSMFRKLSAPSGRSRISPTPQSEQVPVKILLLGSSQSGKSTLLKQFGISGVHDEFKSIIFSNTVEAMRKVLERMPQLDITVNPRNDTSRALILRIPGMAEMESLSREVSQAIKRLSLDPGVRKTISSFGDFELSDSAEYFFDSIERLAAENYVPTTEDILRLRVKTTGIYERKVDFDGQTLIICDTGGERCERRKWIHCFSGTTAVFFLVALNDYQKSLTEDESINRMRDNLVLWRSMLDAKKRGSFASATFILLFNKLDLFFRDFQVEPFSEIFPDYITWKMTSAELFAGSAEALKALAFLRLQFLGNVHGELGVYSYELSATDAREFRDVWEEVKEIIL</sequence>
<keyword evidence="9" id="KW-0808">Transferase</keyword>
<dbReference type="GO" id="GO:0007188">
    <property type="term" value="P:adenylate cyclase-modulating G protein-coupled receptor signaling pathway"/>
    <property type="evidence" value="ECO:0007669"/>
    <property type="project" value="TreeGrafter"/>
</dbReference>
<dbReference type="CDD" id="cd00066">
    <property type="entry name" value="G-alpha"/>
    <property type="match status" value="1"/>
</dbReference>
<dbReference type="InterPro" id="IPR008271">
    <property type="entry name" value="Ser/Thr_kinase_AS"/>
</dbReference>
<dbReference type="FunFam" id="3.40.50.300:FF:000720">
    <property type="entry name" value="Guanine nucleotide-binding protein G(k) subunit alpha"/>
    <property type="match status" value="1"/>
</dbReference>
<gene>
    <name evidence="9" type="ORF">MSAN_00878300</name>
</gene>
<dbReference type="GO" id="GO:0005737">
    <property type="term" value="C:cytoplasm"/>
    <property type="evidence" value="ECO:0007669"/>
    <property type="project" value="TreeGrafter"/>
</dbReference>
<dbReference type="PROSITE" id="PS51882">
    <property type="entry name" value="G_ALPHA"/>
    <property type="match status" value="1"/>
</dbReference>
<name>A0A8H6Z2I0_9AGAR</name>
<evidence type="ECO:0000313" key="10">
    <source>
        <dbReference type="Proteomes" id="UP000623467"/>
    </source>
</evidence>
<dbReference type="GO" id="GO:0001664">
    <property type="term" value="F:G protein-coupled receptor binding"/>
    <property type="evidence" value="ECO:0007669"/>
    <property type="project" value="TreeGrafter"/>
</dbReference>
<dbReference type="InterPro" id="IPR000719">
    <property type="entry name" value="Prot_kinase_dom"/>
</dbReference>
<dbReference type="InterPro" id="IPR001245">
    <property type="entry name" value="Ser-Thr/Tyr_kinase_cat_dom"/>
</dbReference>
<evidence type="ECO:0000256" key="4">
    <source>
        <dbReference type="ARBA" id="ARBA00023134"/>
    </source>
</evidence>
<comment type="similarity">
    <text evidence="1">Belongs to the protein kinase superfamily. TKL Ser/Thr protein kinase family. ROCO subfamily.</text>
</comment>
<dbReference type="GO" id="GO:0005525">
    <property type="term" value="F:GTP binding"/>
    <property type="evidence" value="ECO:0007669"/>
    <property type="project" value="UniProtKB-KW"/>
</dbReference>
<dbReference type="SUPFAM" id="SSF47895">
    <property type="entry name" value="Transducin (alpha subunit), insertion domain"/>
    <property type="match status" value="1"/>
</dbReference>
<dbReference type="PRINTS" id="PR00318">
    <property type="entry name" value="GPROTEINA"/>
</dbReference>
<dbReference type="InterPro" id="IPR011025">
    <property type="entry name" value="GproteinA_insert"/>
</dbReference>
<dbReference type="GO" id="GO:0005834">
    <property type="term" value="C:heterotrimeric G-protein complex"/>
    <property type="evidence" value="ECO:0007669"/>
    <property type="project" value="TreeGrafter"/>
</dbReference>
<evidence type="ECO:0000256" key="7">
    <source>
        <dbReference type="PIRSR" id="PIRSR601019-2"/>
    </source>
</evidence>
<dbReference type="GO" id="GO:0005524">
    <property type="term" value="F:ATP binding"/>
    <property type="evidence" value="ECO:0007669"/>
    <property type="project" value="InterPro"/>
</dbReference>
<dbReference type="GO" id="GO:0046872">
    <property type="term" value="F:metal ion binding"/>
    <property type="evidence" value="ECO:0007669"/>
    <property type="project" value="UniProtKB-KW"/>
</dbReference>